<dbReference type="EMBL" id="CP032489">
    <property type="protein sequence ID" value="AYD47422.1"/>
    <property type="molecule type" value="Genomic_DNA"/>
</dbReference>
<reference evidence="1 2" key="1">
    <citation type="submission" date="2018-09" db="EMBL/GenBank/DDBJ databases">
        <title>Arachidicoccus sp. nov., a bacterium isolated from soil.</title>
        <authorList>
            <person name="Weon H.-Y."/>
            <person name="Kwon S.-W."/>
            <person name="Lee S.A."/>
        </authorList>
    </citation>
    <scope>NUCLEOTIDE SEQUENCE [LARGE SCALE GENOMIC DNA]</scope>
    <source>
        <strain evidence="1 2">KIS59-12</strain>
    </source>
</reference>
<gene>
    <name evidence="1" type="ORF">D6B99_07240</name>
</gene>
<evidence type="ECO:0000313" key="2">
    <source>
        <dbReference type="Proteomes" id="UP000266118"/>
    </source>
</evidence>
<dbReference type="Proteomes" id="UP000266118">
    <property type="component" value="Chromosome"/>
</dbReference>
<accession>A0A386HP14</accession>
<sequence length="144" mass="17262">MEQLLVEKLRTYITYHNPDLLIKLQSPNSFQGYLAKRVKEIQPLMHRLLHDGLPMHVIEELCLVEMTASLRPSKFKYIRKLLKDKFYEDYNRMKETGSLTYEIIQLMDWCEDGFACFEFNEDNEDDSLLKEVIRQGIQHYLEIK</sequence>
<dbReference type="KEGG" id="ark:D6B99_07240"/>
<dbReference type="OrthoDB" id="660922at2"/>
<protein>
    <submittedName>
        <fullName evidence="1">Uncharacterized protein</fullName>
    </submittedName>
</protein>
<keyword evidence="2" id="KW-1185">Reference proteome</keyword>
<dbReference type="RefSeq" id="WP_119986524.1">
    <property type="nucleotide sequence ID" value="NZ_CP032489.1"/>
</dbReference>
<evidence type="ECO:0000313" key="1">
    <source>
        <dbReference type="EMBL" id="AYD47422.1"/>
    </source>
</evidence>
<name>A0A386HP14_9BACT</name>
<dbReference type="AlphaFoldDB" id="A0A386HP14"/>
<organism evidence="1 2">
    <name type="scientific">Arachidicoccus soli</name>
    <dbReference type="NCBI Taxonomy" id="2341117"/>
    <lineage>
        <taxon>Bacteria</taxon>
        <taxon>Pseudomonadati</taxon>
        <taxon>Bacteroidota</taxon>
        <taxon>Chitinophagia</taxon>
        <taxon>Chitinophagales</taxon>
        <taxon>Chitinophagaceae</taxon>
        <taxon>Arachidicoccus</taxon>
    </lineage>
</organism>
<proteinExistence type="predicted"/>